<dbReference type="PANTHER" id="PTHR33408:SF2">
    <property type="entry name" value="TRANSPOSASE DDE DOMAIN-CONTAINING PROTEIN"/>
    <property type="match status" value="1"/>
</dbReference>
<evidence type="ECO:0000256" key="1">
    <source>
        <dbReference type="SAM" id="Coils"/>
    </source>
</evidence>
<name>A0ABP6YMW5_9FLAO</name>
<dbReference type="Pfam" id="PF13751">
    <property type="entry name" value="DDE_Tnp_1_6"/>
    <property type="match status" value="1"/>
</dbReference>
<reference evidence="5" key="1">
    <citation type="journal article" date="2019" name="Int. J. Syst. Evol. Microbiol.">
        <title>The Global Catalogue of Microorganisms (GCM) 10K type strain sequencing project: providing services to taxonomists for standard genome sequencing and annotation.</title>
        <authorList>
            <consortium name="The Broad Institute Genomics Platform"/>
            <consortium name="The Broad Institute Genome Sequencing Center for Infectious Disease"/>
            <person name="Wu L."/>
            <person name="Ma J."/>
        </authorList>
    </citation>
    <scope>NUCLEOTIDE SEQUENCE [LARGE SCALE GENOMIC DNA]</scope>
    <source>
        <strain evidence="5">JCM 17111</strain>
    </source>
</reference>
<dbReference type="InterPro" id="IPR008490">
    <property type="entry name" value="Transposase_InsH_N"/>
</dbReference>
<protein>
    <submittedName>
        <fullName evidence="4">IS1182-like element ISCc5 family transposase</fullName>
    </submittedName>
</protein>
<dbReference type="InterPro" id="IPR047629">
    <property type="entry name" value="IS1182_transpos"/>
</dbReference>
<feature type="coiled-coil region" evidence="1">
    <location>
        <begin position="171"/>
        <end position="214"/>
    </location>
</feature>
<evidence type="ECO:0000259" key="2">
    <source>
        <dbReference type="Pfam" id="PF05598"/>
    </source>
</evidence>
<evidence type="ECO:0000313" key="4">
    <source>
        <dbReference type="EMBL" id="GAA3586573.1"/>
    </source>
</evidence>
<dbReference type="Proteomes" id="UP001500954">
    <property type="component" value="Unassembled WGS sequence"/>
</dbReference>
<evidence type="ECO:0000259" key="3">
    <source>
        <dbReference type="Pfam" id="PF13751"/>
    </source>
</evidence>
<proteinExistence type="predicted"/>
<feature type="domain" description="Transposase DDE" evidence="3">
    <location>
        <begin position="337"/>
        <end position="453"/>
    </location>
</feature>
<dbReference type="PANTHER" id="PTHR33408">
    <property type="entry name" value="TRANSPOSASE"/>
    <property type="match status" value="1"/>
</dbReference>
<dbReference type="NCBIfam" id="NF033551">
    <property type="entry name" value="transpos_IS1182"/>
    <property type="match status" value="1"/>
</dbReference>
<comment type="caution">
    <text evidence="4">The sequence shown here is derived from an EMBL/GenBank/DDBJ whole genome shotgun (WGS) entry which is preliminary data.</text>
</comment>
<gene>
    <name evidence="4" type="ORF">GCM10022395_37530</name>
</gene>
<evidence type="ECO:0000313" key="5">
    <source>
        <dbReference type="Proteomes" id="UP001500954"/>
    </source>
</evidence>
<organism evidence="4 5">
    <name type="scientific">Snuella lapsa</name>
    <dbReference type="NCBI Taxonomy" id="870481"/>
    <lineage>
        <taxon>Bacteria</taxon>
        <taxon>Pseudomonadati</taxon>
        <taxon>Bacteroidota</taxon>
        <taxon>Flavobacteriia</taxon>
        <taxon>Flavobacteriales</taxon>
        <taxon>Flavobacteriaceae</taxon>
        <taxon>Snuella</taxon>
    </lineage>
</organism>
<dbReference type="Pfam" id="PF05598">
    <property type="entry name" value="DUF772"/>
    <property type="match status" value="1"/>
</dbReference>
<keyword evidence="1" id="KW-0175">Coiled coil</keyword>
<feature type="domain" description="Transposase InsH N-terminal" evidence="2">
    <location>
        <begin position="17"/>
        <end position="110"/>
    </location>
</feature>
<sequence>MHHLEQELDRHQLTMIDLESMVAQDSYARLVDCFVNNLPMDQLGFALTTHEATGRPPYHPSVLLKLYMYGYRHGLRSSNKLHQACLVNVEVWWLLKGLKPSPRTICYFRKHNAKAFKKAFQYFVLMLKDWKLIDGETIAIDSFKIRAQNSLKHNFNQKKIDRHIDYIDNKIAEYQQQLDQADGTQERQEIQTKIARQEQKKQNYKRIEQQLNHSGQSQISTVDPDARSVILHRNIVNVGYNIQAGCDSKHKLFTNAQTGNVNDTRALASMAIEAKELLQVEQMDTLTDKGYTTGAEIAACMQAGITTYSAPKEHSSQKNGLYDMQDFQYNELNDTYTCPAGEVMHTNGKWYNKNGHRVKHYKTKACAGCGLREKCTNNKNGRFIERNYYQKDLEENQKRVEGRPDYYRQRQQITEHQFGTLKRQWHFTHTLVRGKKQVLSEVYLCFSAYNLLRCMQILGSKELKNRLDLIGCKMNSIIATLVDLLCFFFEKDHTLIIYKS</sequence>
<dbReference type="InterPro" id="IPR025668">
    <property type="entry name" value="Tnp_DDE_dom"/>
</dbReference>
<dbReference type="RefSeq" id="WP_345008189.1">
    <property type="nucleotide sequence ID" value="NZ_BAABCY010000120.1"/>
</dbReference>
<keyword evidence="5" id="KW-1185">Reference proteome</keyword>
<accession>A0ABP6YMW5</accession>
<dbReference type="EMBL" id="BAABCY010000120">
    <property type="protein sequence ID" value="GAA3586573.1"/>
    <property type="molecule type" value="Genomic_DNA"/>
</dbReference>